<dbReference type="Proteomes" id="UP000254554">
    <property type="component" value="Unassembled WGS sequence"/>
</dbReference>
<dbReference type="SUPFAM" id="SSF141868">
    <property type="entry name" value="EAL domain-like"/>
    <property type="match status" value="1"/>
</dbReference>
<dbReference type="PANTHER" id="PTHR44757:SF2">
    <property type="entry name" value="BIOFILM ARCHITECTURE MAINTENANCE PROTEIN MBAA"/>
    <property type="match status" value="1"/>
</dbReference>
<accession>A0A377GB84</accession>
<dbReference type="InterPro" id="IPR043128">
    <property type="entry name" value="Rev_trsase/Diguanyl_cyclase"/>
</dbReference>
<dbReference type="SUPFAM" id="SSF55073">
    <property type="entry name" value="Nucleotide cyclase"/>
    <property type="match status" value="1"/>
</dbReference>
<dbReference type="InterPro" id="IPR052155">
    <property type="entry name" value="Biofilm_reg_signaling"/>
</dbReference>
<dbReference type="PROSITE" id="PS50887">
    <property type="entry name" value="GGDEF"/>
    <property type="match status" value="1"/>
</dbReference>
<evidence type="ECO:0000313" key="5">
    <source>
        <dbReference type="EMBL" id="STO22062.1"/>
    </source>
</evidence>
<sequence>MIIVVWRLPLSDENKALFERSYYRERKAREEAELLLENKTRELHLLNQDLEKKNAELVTTLKDLERVQKKLSKLAHFDVLSRLPNRLQFELDLKREIARSKRYGRHLALLSIDLDFFKNVNDRFGHDVGDSLLREVAKRLCSSIREEDCVARLGGDEFAVILTEINNPQQAKLVANNMIQKMGKPFLIKGHTVMIGISIGIACFPDAGEEAITLRKNADIALYNAKECGRNNCQIFTPSLRKQYSKRLGIGTELHLALERQEFFLVYQPRVDLKTNSMVGMEVLLRWQHPKRGVVFPDEFISVAEHFNLIIPIGEWVLRTACRQYVDWKKKYAPFNSTLAINISLHQFQHKGFISSVKHILQEYQMPSDWLELEITEATAVNFLGKIEETLSALRNMGVKLAFDNFGSGYSFLSHLKNSPVQSIKLKQTLIEDAHLRENDNLIIKSTIALSKELGLNVVVGGVETEEQLNFLRSSHCLEVQGYYSSKPLTVGQMAQFIEERDCKGL</sequence>
<protein>
    <submittedName>
        <fullName evidence="5">Bacteriophytochrome cph2</fullName>
    </submittedName>
</protein>
<dbReference type="FunFam" id="3.30.70.270:FF:000001">
    <property type="entry name" value="Diguanylate cyclase domain protein"/>
    <property type="match status" value="1"/>
</dbReference>
<dbReference type="Gene3D" id="3.30.70.270">
    <property type="match status" value="1"/>
</dbReference>
<feature type="coiled-coil region" evidence="2">
    <location>
        <begin position="29"/>
        <end position="70"/>
    </location>
</feature>
<name>A0A377GB84_9GAMM</name>
<dbReference type="STRING" id="1094715.GCA_000236165_01994"/>
<gene>
    <name evidence="5" type="primary">cph2_4</name>
    <name evidence="5" type="ORF">NCTC11370_02146</name>
</gene>
<comment type="cofactor">
    <cofactor evidence="1">
        <name>Mg(2+)</name>
        <dbReference type="ChEBI" id="CHEBI:18420"/>
    </cofactor>
</comment>
<dbReference type="SMART" id="SM00267">
    <property type="entry name" value="GGDEF"/>
    <property type="match status" value="1"/>
</dbReference>
<dbReference type="RefSeq" id="WP_032832208.1">
    <property type="nucleotide sequence ID" value="NZ_UGGT01000001.1"/>
</dbReference>
<proteinExistence type="predicted"/>
<dbReference type="InterPro" id="IPR035919">
    <property type="entry name" value="EAL_sf"/>
</dbReference>
<dbReference type="NCBIfam" id="TIGR00254">
    <property type="entry name" value="GGDEF"/>
    <property type="match status" value="1"/>
</dbReference>
<dbReference type="GeneID" id="93292930"/>
<evidence type="ECO:0000256" key="2">
    <source>
        <dbReference type="SAM" id="Coils"/>
    </source>
</evidence>
<keyword evidence="2" id="KW-0175">Coiled coil</keyword>
<dbReference type="OrthoDB" id="9799509at2"/>
<dbReference type="CDD" id="cd01948">
    <property type="entry name" value="EAL"/>
    <property type="match status" value="1"/>
</dbReference>
<dbReference type="EMBL" id="UGGT01000001">
    <property type="protein sequence ID" value="STO22062.1"/>
    <property type="molecule type" value="Genomic_DNA"/>
</dbReference>
<dbReference type="GO" id="GO:0003824">
    <property type="term" value="F:catalytic activity"/>
    <property type="evidence" value="ECO:0007669"/>
    <property type="project" value="UniProtKB-ARBA"/>
</dbReference>
<dbReference type="SMART" id="SM00052">
    <property type="entry name" value="EAL"/>
    <property type="match status" value="1"/>
</dbReference>
<reference evidence="5 6" key="1">
    <citation type="submission" date="2018-06" db="EMBL/GenBank/DDBJ databases">
        <authorList>
            <consortium name="Pathogen Informatics"/>
            <person name="Doyle S."/>
        </authorList>
    </citation>
    <scope>NUCLEOTIDE SEQUENCE [LARGE SCALE GENOMIC DNA]</scope>
    <source>
        <strain evidence="5 6">NCTC11370</strain>
    </source>
</reference>
<organism evidence="5 6">
    <name type="scientific">Fluoribacter dumoffii</name>
    <dbReference type="NCBI Taxonomy" id="463"/>
    <lineage>
        <taxon>Bacteria</taxon>
        <taxon>Pseudomonadati</taxon>
        <taxon>Pseudomonadota</taxon>
        <taxon>Gammaproteobacteria</taxon>
        <taxon>Legionellales</taxon>
        <taxon>Legionellaceae</taxon>
        <taxon>Fluoribacter</taxon>
    </lineage>
</organism>
<dbReference type="InterPro" id="IPR000160">
    <property type="entry name" value="GGDEF_dom"/>
</dbReference>
<keyword evidence="6" id="KW-1185">Reference proteome</keyword>
<evidence type="ECO:0000256" key="1">
    <source>
        <dbReference type="ARBA" id="ARBA00001946"/>
    </source>
</evidence>
<dbReference type="InterPro" id="IPR029787">
    <property type="entry name" value="Nucleotide_cyclase"/>
</dbReference>
<dbReference type="AlphaFoldDB" id="A0A377GB84"/>
<feature type="domain" description="EAL" evidence="3">
    <location>
        <begin position="247"/>
        <end position="502"/>
    </location>
</feature>
<dbReference type="Gene3D" id="3.20.20.450">
    <property type="entry name" value="EAL domain"/>
    <property type="match status" value="1"/>
</dbReference>
<feature type="domain" description="GGDEF" evidence="4">
    <location>
        <begin position="105"/>
        <end position="238"/>
    </location>
</feature>
<dbReference type="PANTHER" id="PTHR44757">
    <property type="entry name" value="DIGUANYLATE CYCLASE DGCP"/>
    <property type="match status" value="1"/>
</dbReference>
<evidence type="ECO:0000259" key="3">
    <source>
        <dbReference type="PROSITE" id="PS50883"/>
    </source>
</evidence>
<dbReference type="PROSITE" id="PS50883">
    <property type="entry name" value="EAL"/>
    <property type="match status" value="1"/>
</dbReference>
<dbReference type="InterPro" id="IPR001633">
    <property type="entry name" value="EAL_dom"/>
</dbReference>
<dbReference type="Pfam" id="PF00563">
    <property type="entry name" value="EAL"/>
    <property type="match status" value="1"/>
</dbReference>
<evidence type="ECO:0000259" key="4">
    <source>
        <dbReference type="PROSITE" id="PS50887"/>
    </source>
</evidence>
<dbReference type="Pfam" id="PF00990">
    <property type="entry name" value="GGDEF"/>
    <property type="match status" value="1"/>
</dbReference>
<dbReference type="CDD" id="cd01949">
    <property type="entry name" value="GGDEF"/>
    <property type="match status" value="1"/>
</dbReference>
<evidence type="ECO:0000313" key="6">
    <source>
        <dbReference type="Proteomes" id="UP000254554"/>
    </source>
</evidence>